<sequence>MRRAKRKAPSTENTVATAVGLEVAVEGRAVEGVIEEAEEVVEDRLEVDVLLEEDADREVDEVDRDDVLDVEWEVEDEELVDEVPARTSSI</sequence>
<protein>
    <submittedName>
        <fullName evidence="1">Uncharacterized protein</fullName>
    </submittedName>
</protein>
<reference evidence="1 2" key="1">
    <citation type="journal article" date="2016" name="Mol. Biol. Evol.">
        <title>Comparative Genomics of Early-Diverging Mushroom-Forming Fungi Provides Insights into the Origins of Lignocellulose Decay Capabilities.</title>
        <authorList>
            <person name="Nagy L.G."/>
            <person name="Riley R."/>
            <person name="Tritt A."/>
            <person name="Adam C."/>
            <person name="Daum C."/>
            <person name="Floudas D."/>
            <person name="Sun H."/>
            <person name="Yadav J.S."/>
            <person name="Pangilinan J."/>
            <person name="Larsson K.H."/>
            <person name="Matsuura K."/>
            <person name="Barry K."/>
            <person name="Labutti K."/>
            <person name="Kuo R."/>
            <person name="Ohm R.A."/>
            <person name="Bhattacharya S.S."/>
            <person name="Shirouzu T."/>
            <person name="Yoshinaga Y."/>
            <person name="Martin F.M."/>
            <person name="Grigoriev I.V."/>
            <person name="Hibbett D.S."/>
        </authorList>
    </citation>
    <scope>NUCLEOTIDE SEQUENCE [LARGE SCALE GENOMIC DNA]</scope>
    <source>
        <strain evidence="1 2">TUFC12733</strain>
    </source>
</reference>
<dbReference type="AlphaFoldDB" id="A0A167RMX2"/>
<keyword evidence="2" id="KW-1185">Reference proteome</keyword>
<dbReference type="Proteomes" id="UP000076738">
    <property type="component" value="Unassembled WGS sequence"/>
</dbReference>
<proteinExistence type="predicted"/>
<organism evidence="1 2">
    <name type="scientific">Calocera viscosa (strain TUFC12733)</name>
    <dbReference type="NCBI Taxonomy" id="1330018"/>
    <lineage>
        <taxon>Eukaryota</taxon>
        <taxon>Fungi</taxon>
        <taxon>Dikarya</taxon>
        <taxon>Basidiomycota</taxon>
        <taxon>Agaricomycotina</taxon>
        <taxon>Dacrymycetes</taxon>
        <taxon>Dacrymycetales</taxon>
        <taxon>Dacrymycetaceae</taxon>
        <taxon>Calocera</taxon>
    </lineage>
</organism>
<accession>A0A167RMX2</accession>
<gene>
    <name evidence="1" type="ORF">CALVIDRAFT_559739</name>
</gene>
<dbReference type="EMBL" id="KV417267">
    <property type="protein sequence ID" value="KZP01086.1"/>
    <property type="molecule type" value="Genomic_DNA"/>
</dbReference>
<evidence type="ECO:0000313" key="2">
    <source>
        <dbReference type="Proteomes" id="UP000076738"/>
    </source>
</evidence>
<name>A0A167RMX2_CALVF</name>
<evidence type="ECO:0000313" key="1">
    <source>
        <dbReference type="EMBL" id="KZP01086.1"/>
    </source>
</evidence>